<accession>A0A1G6LSL1</accession>
<dbReference type="OrthoDB" id="9837159at2"/>
<dbReference type="AlphaFoldDB" id="A0A1G6LSL1"/>
<dbReference type="Proteomes" id="UP000198943">
    <property type="component" value="Unassembled WGS sequence"/>
</dbReference>
<dbReference type="RefSeq" id="WP_093730342.1">
    <property type="nucleotide sequence ID" value="NZ_FMYW01000008.1"/>
</dbReference>
<reference evidence="2" key="1">
    <citation type="submission" date="2016-10" db="EMBL/GenBank/DDBJ databases">
        <authorList>
            <person name="Varghese N."/>
            <person name="Submissions S."/>
        </authorList>
    </citation>
    <scope>NUCLEOTIDE SEQUENCE [LARGE SCALE GENOMIC DNA]</scope>
    <source>
        <strain evidence="2">DSM 11005</strain>
    </source>
</reference>
<gene>
    <name evidence="1" type="ORF">SAMN04487864_10812</name>
</gene>
<dbReference type="EMBL" id="FMYW01000008">
    <property type="protein sequence ID" value="SDC46240.1"/>
    <property type="molecule type" value="Genomic_DNA"/>
</dbReference>
<evidence type="ECO:0000313" key="2">
    <source>
        <dbReference type="Proteomes" id="UP000198943"/>
    </source>
</evidence>
<organism evidence="1 2">
    <name type="scientific">Succiniclasticum ruminis</name>
    <dbReference type="NCBI Taxonomy" id="40841"/>
    <lineage>
        <taxon>Bacteria</taxon>
        <taxon>Bacillati</taxon>
        <taxon>Bacillota</taxon>
        <taxon>Negativicutes</taxon>
        <taxon>Acidaminococcales</taxon>
        <taxon>Acidaminococcaceae</taxon>
        <taxon>Succiniclasticum</taxon>
    </lineage>
</organism>
<protein>
    <submittedName>
        <fullName evidence="1">Uncharacterized protein</fullName>
    </submittedName>
</protein>
<sequence length="130" mass="14348">MAKYLGGIEDSNIEIIGISQHFFSSGFDIQYYNYQLDTLAVQKLDIAKSLVKVEEVSAEIHSSPNRSATGALVGYLAGGPVWGIIGAALSGTPAYEKHVVLCELANGWRFAMELDKNEYMAWKEAMDKRK</sequence>
<keyword evidence="2" id="KW-1185">Reference proteome</keyword>
<proteinExistence type="predicted"/>
<name>A0A1G6LSL1_9FIRM</name>
<evidence type="ECO:0000313" key="1">
    <source>
        <dbReference type="EMBL" id="SDC46240.1"/>
    </source>
</evidence>